<dbReference type="AlphaFoldDB" id="A0A2V3J6W1"/>
<evidence type="ECO:0000313" key="3">
    <source>
        <dbReference type="Proteomes" id="UP000247409"/>
    </source>
</evidence>
<dbReference type="Proteomes" id="UP000247409">
    <property type="component" value="Unassembled WGS sequence"/>
</dbReference>
<name>A0A2V3J6W1_9FLOR</name>
<feature type="region of interest" description="Disordered" evidence="1">
    <location>
        <begin position="1"/>
        <end position="26"/>
    </location>
</feature>
<comment type="caution">
    <text evidence="2">The sequence shown here is derived from an EMBL/GenBank/DDBJ whole genome shotgun (WGS) entry which is preliminary data.</text>
</comment>
<dbReference type="Pfam" id="PF02466">
    <property type="entry name" value="Tim17"/>
    <property type="match status" value="1"/>
</dbReference>
<evidence type="ECO:0000256" key="1">
    <source>
        <dbReference type="SAM" id="MobiDB-lite"/>
    </source>
</evidence>
<reference evidence="2 3" key="1">
    <citation type="journal article" date="2018" name="Mol. Biol. Evol.">
        <title>Analysis of the draft genome of the red seaweed Gracilariopsis chorda provides insights into genome size evolution in Rhodophyta.</title>
        <authorList>
            <person name="Lee J."/>
            <person name="Yang E.C."/>
            <person name="Graf L."/>
            <person name="Yang J.H."/>
            <person name="Qiu H."/>
            <person name="Zel Zion U."/>
            <person name="Chan C.X."/>
            <person name="Stephens T.G."/>
            <person name="Weber A.P.M."/>
            <person name="Boo G.H."/>
            <person name="Boo S.M."/>
            <person name="Kim K.M."/>
            <person name="Shin Y."/>
            <person name="Jung M."/>
            <person name="Lee S.J."/>
            <person name="Yim H.S."/>
            <person name="Lee J.H."/>
            <person name="Bhattacharya D."/>
            <person name="Yoon H.S."/>
        </authorList>
    </citation>
    <scope>NUCLEOTIDE SEQUENCE [LARGE SCALE GENOMIC DNA]</scope>
    <source>
        <strain evidence="2 3">SKKU-2015</strain>
        <tissue evidence="2">Whole body</tissue>
    </source>
</reference>
<dbReference type="EMBL" id="NBIV01000001">
    <property type="protein sequence ID" value="PXF50166.1"/>
    <property type="molecule type" value="Genomic_DNA"/>
</dbReference>
<protein>
    <submittedName>
        <fullName evidence="2">Uncharacterized protein</fullName>
    </submittedName>
</protein>
<sequence length="227" mass="23625">MSSTANNSATSQVTEAQQTSRISSIRDAFRRVEPGETPPEAPESLRIWCSQTTYGLLGGMLFGGYRGLLQARNKSIPSPVPTNSIQHRTAVFFVRESILTGSRIGVFVSVFSATALAIGNSGFTAGVDHPTNYAAAGALTCGLFAAAVGGWAPAAPAAVFGAGTAGAAAMANQSLQHAVASSLVSIDVPQVRDEDGSVARVIHTFEQNLAKHPLRTMNRSSSMESAE</sequence>
<organism evidence="2 3">
    <name type="scientific">Gracilariopsis chorda</name>
    <dbReference type="NCBI Taxonomy" id="448386"/>
    <lineage>
        <taxon>Eukaryota</taxon>
        <taxon>Rhodophyta</taxon>
        <taxon>Florideophyceae</taxon>
        <taxon>Rhodymeniophycidae</taxon>
        <taxon>Gracilariales</taxon>
        <taxon>Gracilariaceae</taxon>
        <taxon>Gracilariopsis</taxon>
    </lineage>
</organism>
<proteinExistence type="predicted"/>
<accession>A0A2V3J6W1</accession>
<dbReference type="OrthoDB" id="5075at2759"/>
<feature type="compositionally biased region" description="Polar residues" evidence="1">
    <location>
        <begin position="1"/>
        <end position="23"/>
    </location>
</feature>
<gene>
    <name evidence="2" type="ORF">BWQ96_00326</name>
</gene>
<keyword evidence="3" id="KW-1185">Reference proteome</keyword>
<evidence type="ECO:0000313" key="2">
    <source>
        <dbReference type="EMBL" id="PXF50166.1"/>
    </source>
</evidence>